<dbReference type="InterPro" id="IPR029442">
    <property type="entry name" value="GyrI-like"/>
</dbReference>
<reference evidence="3" key="1">
    <citation type="submission" date="2011-07" db="EMBL/GenBank/DDBJ databases">
        <title>Complete genome sequence of Acetobacterium woodii.</title>
        <authorList>
            <person name="Poehlein A."/>
            <person name="Schmidt S."/>
            <person name="Kaster A.-K."/>
            <person name="Goenrich M."/>
            <person name="Vollmers J."/>
            <person name="Thuermer A."/>
            <person name="Gottschalk G."/>
            <person name="Thauer R.K."/>
            <person name="Daniel R."/>
            <person name="Mueller V."/>
        </authorList>
    </citation>
    <scope>NUCLEOTIDE SEQUENCE [LARGE SCALE GENOMIC DNA]</scope>
    <source>
        <strain evidence="3">ATCC 29683 / DSM 1030 / JCM 2381 / KCTC 1655 / WB1</strain>
    </source>
</reference>
<dbReference type="InterPro" id="IPR050908">
    <property type="entry name" value="SmbC-like"/>
</dbReference>
<dbReference type="Gene3D" id="3.20.80.10">
    <property type="entry name" value="Regulatory factor, effector binding domain"/>
    <property type="match status" value="1"/>
</dbReference>
<evidence type="ECO:0000259" key="1">
    <source>
        <dbReference type="SMART" id="SM00871"/>
    </source>
</evidence>
<dbReference type="PANTHER" id="PTHR40055">
    <property type="entry name" value="TRANSCRIPTIONAL REGULATOR YGIV-RELATED"/>
    <property type="match status" value="1"/>
</dbReference>
<organism evidence="2 3">
    <name type="scientific">Acetobacterium woodii (strain ATCC 29683 / DSM 1030 / JCM 2381 / KCTC 1655 / WB1)</name>
    <dbReference type="NCBI Taxonomy" id="931626"/>
    <lineage>
        <taxon>Bacteria</taxon>
        <taxon>Bacillati</taxon>
        <taxon>Bacillota</taxon>
        <taxon>Clostridia</taxon>
        <taxon>Eubacteriales</taxon>
        <taxon>Eubacteriaceae</taxon>
        <taxon>Acetobacterium</taxon>
    </lineage>
</organism>
<accession>H6LHG2</accession>
<dbReference type="InterPro" id="IPR010499">
    <property type="entry name" value="AraC_E-bd"/>
</dbReference>
<dbReference type="eggNOG" id="COG3449">
    <property type="taxonomic scope" value="Bacteria"/>
</dbReference>
<gene>
    <name evidence="2" type="ordered locus">Awo_c29380</name>
</gene>
<dbReference type="HOGENOM" id="CLU_113664_1_0_9"/>
<proteinExistence type="predicted"/>
<dbReference type="KEGG" id="awo:Awo_c29380"/>
<protein>
    <submittedName>
        <fullName evidence="2">Putative DNA gyrase inhibitory protein</fullName>
    </submittedName>
</protein>
<dbReference type="SMART" id="SM00871">
    <property type="entry name" value="AraC_E_bind"/>
    <property type="match status" value="1"/>
</dbReference>
<evidence type="ECO:0000313" key="3">
    <source>
        <dbReference type="Proteomes" id="UP000007177"/>
    </source>
</evidence>
<dbReference type="SUPFAM" id="SSF55136">
    <property type="entry name" value="Probable bacterial effector-binding domain"/>
    <property type="match status" value="1"/>
</dbReference>
<name>H6LHG2_ACEWD</name>
<dbReference type="InterPro" id="IPR011256">
    <property type="entry name" value="Reg_factor_effector_dom_sf"/>
</dbReference>
<dbReference type="EMBL" id="CP002987">
    <property type="protein sequence ID" value="AFA49672.1"/>
    <property type="molecule type" value="Genomic_DNA"/>
</dbReference>
<dbReference type="RefSeq" id="WP_014357269.1">
    <property type="nucleotide sequence ID" value="NC_016894.1"/>
</dbReference>
<sequence>MELQFELLADQQLAYMRRIGAYGEENYELMDKFKNWAGKNQLLNEDAIIYGIARDNPQITAPENCRYDVGIVVGADFKVNELEIERIEGGRYLIFKIEHTAAAVQEFWNGVFRILQEKNQIFDENRLILERYAVKLVEKGYCEFCVPIK</sequence>
<reference evidence="2 3" key="2">
    <citation type="journal article" date="2012" name="PLoS ONE">
        <title>An ancient pathway combining carbon dioxide fixation with the generation and utilization of a sodium ion gradient for ATP synthesis.</title>
        <authorList>
            <person name="Poehlein A."/>
            <person name="Schmidt S."/>
            <person name="Kaster A.K."/>
            <person name="Goenrich M."/>
            <person name="Vollmers J."/>
            <person name="Thurmer A."/>
            <person name="Bertsch J."/>
            <person name="Schuchmann K."/>
            <person name="Voigt B."/>
            <person name="Hecker M."/>
            <person name="Daniel R."/>
            <person name="Thauer R.K."/>
            <person name="Gottschalk G."/>
            <person name="Muller V."/>
        </authorList>
    </citation>
    <scope>NUCLEOTIDE SEQUENCE [LARGE SCALE GENOMIC DNA]</scope>
    <source>
        <strain evidence="3">ATCC 29683 / DSM 1030 / JCM 2381 / KCTC 1655 / WB1</strain>
    </source>
</reference>
<keyword evidence="3" id="KW-1185">Reference proteome</keyword>
<evidence type="ECO:0000313" key="2">
    <source>
        <dbReference type="EMBL" id="AFA49672.1"/>
    </source>
</evidence>
<dbReference type="OrthoDB" id="5337216at2"/>
<dbReference type="Pfam" id="PF06445">
    <property type="entry name" value="GyrI-like"/>
    <property type="match status" value="1"/>
</dbReference>
<dbReference type="AlphaFoldDB" id="H6LHG2"/>
<dbReference type="PANTHER" id="PTHR40055:SF1">
    <property type="entry name" value="TRANSCRIPTIONAL REGULATOR YGIV-RELATED"/>
    <property type="match status" value="1"/>
</dbReference>
<feature type="domain" description="AraC effector-binding" evidence="1">
    <location>
        <begin position="1"/>
        <end position="149"/>
    </location>
</feature>
<dbReference type="Proteomes" id="UP000007177">
    <property type="component" value="Chromosome"/>
</dbReference>
<dbReference type="STRING" id="931626.Awo_c29380"/>